<dbReference type="EMBL" id="LR796193">
    <property type="protein sequence ID" value="CAB4126284.1"/>
    <property type="molecule type" value="Genomic_DNA"/>
</dbReference>
<proteinExistence type="predicted"/>
<gene>
    <name evidence="1" type="ORF">UFOVP70_28</name>
</gene>
<name>A0A6J5KV51_9CAUD</name>
<evidence type="ECO:0008006" key="2">
    <source>
        <dbReference type="Google" id="ProtNLM"/>
    </source>
</evidence>
<sequence>MAIARFENIAVNNLTFGESDFGEQSTTQTKWFDTRARVHSVANSLKIADKYRLYQDLVNFTLNYTPNIKAIVDRQDLYSITWRGNDWRIDNAREADDRMSVVIMCYRTDPVTAV</sequence>
<reference evidence="1" key="1">
    <citation type="submission" date="2020-04" db="EMBL/GenBank/DDBJ databases">
        <authorList>
            <person name="Chiriac C."/>
            <person name="Salcher M."/>
            <person name="Ghai R."/>
            <person name="Kavagutti S V."/>
        </authorList>
    </citation>
    <scope>NUCLEOTIDE SEQUENCE</scope>
</reference>
<accession>A0A6J5KV51</accession>
<protein>
    <recommendedName>
        <fullName evidence="2">Bacteriophage SPP1, head-tail adaptor</fullName>
    </recommendedName>
</protein>
<organism evidence="1">
    <name type="scientific">uncultured Caudovirales phage</name>
    <dbReference type="NCBI Taxonomy" id="2100421"/>
    <lineage>
        <taxon>Viruses</taxon>
        <taxon>Duplodnaviria</taxon>
        <taxon>Heunggongvirae</taxon>
        <taxon>Uroviricota</taxon>
        <taxon>Caudoviricetes</taxon>
        <taxon>Peduoviridae</taxon>
        <taxon>Maltschvirus</taxon>
        <taxon>Maltschvirus maltsch</taxon>
    </lineage>
</organism>
<evidence type="ECO:0000313" key="1">
    <source>
        <dbReference type="EMBL" id="CAB4126284.1"/>
    </source>
</evidence>